<evidence type="ECO:0008006" key="3">
    <source>
        <dbReference type="Google" id="ProtNLM"/>
    </source>
</evidence>
<comment type="caution">
    <text evidence="1">The sequence shown here is derived from an EMBL/GenBank/DDBJ whole genome shotgun (WGS) entry which is preliminary data.</text>
</comment>
<keyword evidence="2" id="KW-1185">Reference proteome</keyword>
<name>A0A433QSP1_9FUNG</name>
<evidence type="ECO:0000313" key="1">
    <source>
        <dbReference type="EMBL" id="RUS32799.1"/>
    </source>
</evidence>
<gene>
    <name evidence="1" type="ORF">BC938DRAFT_474237</name>
</gene>
<dbReference type="EMBL" id="RBNJ01001763">
    <property type="protein sequence ID" value="RUS32799.1"/>
    <property type="molecule type" value="Genomic_DNA"/>
</dbReference>
<accession>A0A433QSP1</accession>
<dbReference type="AlphaFoldDB" id="A0A433QSP1"/>
<evidence type="ECO:0000313" key="2">
    <source>
        <dbReference type="Proteomes" id="UP000274822"/>
    </source>
</evidence>
<proteinExistence type="predicted"/>
<protein>
    <recommendedName>
        <fullName evidence="3">F-box domain-containing protein</fullName>
    </recommendedName>
</protein>
<sequence length="130" mass="15227">MSTNEHTAKDISPPTLTTLPSELLMFELIPQLDSPLSLLNLSVTNRYLATLCLPEFRRRVLSRDLPAADQMRFKPPDDETAARLTDKEFKMLYVRYVRRVCCECWSRKGERHALWKGRAVCQKCQRRNDR</sequence>
<reference evidence="1 2" key="1">
    <citation type="journal article" date="2018" name="New Phytol.">
        <title>Phylogenomics of Endogonaceae and evolution of mycorrhizas within Mucoromycota.</title>
        <authorList>
            <person name="Chang Y."/>
            <person name="Desiro A."/>
            <person name="Na H."/>
            <person name="Sandor L."/>
            <person name="Lipzen A."/>
            <person name="Clum A."/>
            <person name="Barry K."/>
            <person name="Grigoriev I.V."/>
            <person name="Martin F.M."/>
            <person name="Stajich J.E."/>
            <person name="Smith M.E."/>
            <person name="Bonito G."/>
            <person name="Spatafora J.W."/>
        </authorList>
    </citation>
    <scope>NUCLEOTIDE SEQUENCE [LARGE SCALE GENOMIC DNA]</scope>
    <source>
        <strain evidence="1 2">AD002</strain>
    </source>
</reference>
<dbReference type="Proteomes" id="UP000274822">
    <property type="component" value="Unassembled WGS sequence"/>
</dbReference>
<organism evidence="1 2">
    <name type="scientific">Jimgerdemannia flammicorona</name>
    <dbReference type="NCBI Taxonomy" id="994334"/>
    <lineage>
        <taxon>Eukaryota</taxon>
        <taxon>Fungi</taxon>
        <taxon>Fungi incertae sedis</taxon>
        <taxon>Mucoromycota</taxon>
        <taxon>Mucoromycotina</taxon>
        <taxon>Endogonomycetes</taxon>
        <taxon>Endogonales</taxon>
        <taxon>Endogonaceae</taxon>
        <taxon>Jimgerdemannia</taxon>
    </lineage>
</organism>